<dbReference type="PANTHER" id="PTHR11242:SF0">
    <property type="entry name" value="TPR_REGION DOMAIN-CONTAINING PROTEIN"/>
    <property type="match status" value="1"/>
</dbReference>
<dbReference type="Pfam" id="PF07719">
    <property type="entry name" value="TPR_2"/>
    <property type="match status" value="1"/>
</dbReference>
<dbReference type="SUPFAM" id="SSF48452">
    <property type="entry name" value="TPR-like"/>
    <property type="match status" value="1"/>
</dbReference>
<evidence type="ECO:0000256" key="5">
    <source>
        <dbReference type="SAM" id="MobiDB-lite"/>
    </source>
</evidence>
<feature type="region of interest" description="Disordered" evidence="5">
    <location>
        <begin position="219"/>
        <end position="253"/>
    </location>
</feature>
<evidence type="ECO:0000256" key="3">
    <source>
        <dbReference type="ARBA" id="ARBA00022803"/>
    </source>
</evidence>
<dbReference type="InterPro" id="IPR039663">
    <property type="entry name" value="AIP/AIPL1/TTC9"/>
</dbReference>
<keyword evidence="3 4" id="KW-0802">TPR repeat</keyword>
<evidence type="ECO:0000256" key="1">
    <source>
        <dbReference type="ARBA" id="ARBA00006817"/>
    </source>
</evidence>
<evidence type="ECO:0000313" key="7">
    <source>
        <dbReference type="EMBL" id="UKJ90378.1"/>
    </source>
</evidence>
<accession>A0A976MAM6</accession>
<dbReference type="InterPro" id="IPR013105">
    <property type="entry name" value="TPR_2"/>
</dbReference>
<proteinExistence type="inferred from homology"/>
<dbReference type="InterPro" id="IPR011990">
    <property type="entry name" value="TPR-like_helical_dom_sf"/>
</dbReference>
<dbReference type="GO" id="GO:0051087">
    <property type="term" value="F:protein-folding chaperone binding"/>
    <property type="evidence" value="ECO:0007669"/>
    <property type="project" value="InterPro"/>
</dbReference>
<dbReference type="Proteomes" id="UP000244803">
    <property type="component" value="Chromosome 2"/>
</dbReference>
<sequence length="510" mass="58980">MSDTEYHTPNEDIDDNVDESVSVDECISKANTYKASGNELYKQSKFKDSSECYQNGITWIEKIEKLEPSHKQLLSILYSNLCATCIETSDYTKAKENADNAILNNKDNVKAYYRRAQALFNTGSFEEALKDCEHLLKLDKNDANVNNLVRKINQKMKAAEKEQKKAFGGLFSKVGGLYDDRQIEMQNKKQKKYEDYLKGQREKGEDEMDFEAWEKFEQDEEVKREVERTNKVKEEDASKSKNQEDETPEFDEEDQKIINETKKMGYCYFGKKKDDTTQQTTPTNRTNNTVLPVRQTVSPESNVQEASKRAISSWNAQGTTYEEKDMTQWCKRKLEEVLMKAHYANEPSSNDSGKNILEMFNDINLDNLDNGNLSKLQKLAGMVHKSSIKPTSVEALEGDAQIAFIRGTRRYLFDFSCNINLEIKIDTNLESTKTENKKEEAQLSTYKGELELKEISSEMESGKSWKDYMKVNHKSTIKSEHEELVKDMMEIFKQSVSEKIEEFISEYKNQ</sequence>
<dbReference type="InterPro" id="IPR036338">
    <property type="entry name" value="Aha1"/>
</dbReference>
<evidence type="ECO:0000256" key="4">
    <source>
        <dbReference type="PROSITE-ProRule" id="PRU00339"/>
    </source>
</evidence>
<comment type="similarity">
    <text evidence="1">Belongs to the AHA1 family.</text>
</comment>
<dbReference type="EMBL" id="CP056068">
    <property type="protein sequence ID" value="UKJ90378.1"/>
    <property type="molecule type" value="Genomic_DNA"/>
</dbReference>
<dbReference type="AlphaFoldDB" id="A0A976MAM6"/>
<evidence type="ECO:0000259" key="6">
    <source>
        <dbReference type="SMART" id="SM01000"/>
    </source>
</evidence>
<dbReference type="SMART" id="SM00028">
    <property type="entry name" value="TPR"/>
    <property type="match status" value="3"/>
</dbReference>
<name>A0A976MAM6_THEOR</name>
<feature type="compositionally biased region" description="Basic and acidic residues" evidence="5">
    <location>
        <begin position="219"/>
        <end position="244"/>
    </location>
</feature>
<dbReference type="Gene3D" id="1.25.40.10">
    <property type="entry name" value="Tetratricopeptide repeat domain"/>
    <property type="match status" value="1"/>
</dbReference>
<evidence type="ECO:0000256" key="2">
    <source>
        <dbReference type="ARBA" id="ARBA00022737"/>
    </source>
</evidence>
<dbReference type="SMART" id="SM01000">
    <property type="entry name" value="Aha1_N"/>
    <property type="match status" value="1"/>
</dbReference>
<dbReference type="OrthoDB" id="298012at2759"/>
<keyword evidence="2" id="KW-0677">Repeat</keyword>
<evidence type="ECO:0000313" key="8">
    <source>
        <dbReference type="Proteomes" id="UP000244803"/>
    </source>
</evidence>
<feature type="domain" description="Activator of Hsp90 ATPase AHSA1-like N-terminal" evidence="6">
    <location>
        <begin position="323"/>
        <end position="510"/>
    </location>
</feature>
<dbReference type="InterPro" id="IPR015310">
    <property type="entry name" value="AHSA1-like_N"/>
</dbReference>
<organism evidence="7 8">
    <name type="scientific">Theileria orientalis</name>
    <dbReference type="NCBI Taxonomy" id="68886"/>
    <lineage>
        <taxon>Eukaryota</taxon>
        <taxon>Sar</taxon>
        <taxon>Alveolata</taxon>
        <taxon>Apicomplexa</taxon>
        <taxon>Aconoidasida</taxon>
        <taxon>Piroplasmida</taxon>
        <taxon>Theileriidae</taxon>
        <taxon>Theileria</taxon>
    </lineage>
</organism>
<reference evidence="7" key="1">
    <citation type="submission" date="2022-07" db="EMBL/GenBank/DDBJ databases">
        <title>Evaluation of T. orientalis genome assembly methods using nanopore sequencing and analysis of variation between genomes.</title>
        <authorList>
            <person name="Yam J."/>
            <person name="Micallef M.L."/>
            <person name="Liu M."/>
            <person name="Djordjevic S.P."/>
            <person name="Bogema D.R."/>
            <person name="Jenkins C."/>
        </authorList>
    </citation>
    <scope>NUCLEOTIDE SEQUENCE</scope>
    <source>
        <strain evidence="7">Fish Creek</strain>
    </source>
</reference>
<gene>
    <name evidence="7" type="primary">CNS1</name>
    <name evidence="7" type="ORF">MACJ_001311</name>
</gene>
<dbReference type="Gene3D" id="3.15.10.20">
    <property type="entry name" value="Activator of Hsp90 ATPase Aha1, N-terminal domain"/>
    <property type="match status" value="1"/>
</dbReference>
<dbReference type="InterPro" id="IPR019734">
    <property type="entry name" value="TPR_rpt"/>
</dbReference>
<dbReference type="PANTHER" id="PTHR11242">
    <property type="entry name" value="ARYL HYDROCARBON RECEPTOR INTERACTING PROTEIN RELATED"/>
    <property type="match status" value="1"/>
</dbReference>
<feature type="repeat" description="TPR" evidence="4">
    <location>
        <begin position="109"/>
        <end position="142"/>
    </location>
</feature>
<dbReference type="PROSITE" id="PS50005">
    <property type="entry name" value="TPR"/>
    <property type="match status" value="1"/>
</dbReference>
<dbReference type="Pfam" id="PF09229">
    <property type="entry name" value="Aha1_N"/>
    <property type="match status" value="1"/>
</dbReference>
<dbReference type="GO" id="GO:0001671">
    <property type="term" value="F:ATPase activator activity"/>
    <property type="evidence" value="ECO:0007669"/>
    <property type="project" value="InterPro"/>
</dbReference>
<protein>
    <submittedName>
        <fullName evidence="7">HSP70/90 co-chaperone</fullName>
    </submittedName>
</protein>
<dbReference type="SUPFAM" id="SSF103111">
    <property type="entry name" value="Activator of Hsp90 ATPase, Aha1"/>
    <property type="match status" value="1"/>
</dbReference>